<keyword evidence="1" id="KW-0472">Membrane</keyword>
<name>A0AAP0RLL9_LIQFO</name>
<evidence type="ECO:0000256" key="1">
    <source>
        <dbReference type="SAM" id="Phobius"/>
    </source>
</evidence>
<organism evidence="2 3">
    <name type="scientific">Liquidambar formosana</name>
    <name type="common">Formosan gum</name>
    <dbReference type="NCBI Taxonomy" id="63359"/>
    <lineage>
        <taxon>Eukaryota</taxon>
        <taxon>Viridiplantae</taxon>
        <taxon>Streptophyta</taxon>
        <taxon>Embryophyta</taxon>
        <taxon>Tracheophyta</taxon>
        <taxon>Spermatophyta</taxon>
        <taxon>Magnoliopsida</taxon>
        <taxon>eudicotyledons</taxon>
        <taxon>Gunneridae</taxon>
        <taxon>Pentapetalae</taxon>
        <taxon>Saxifragales</taxon>
        <taxon>Altingiaceae</taxon>
        <taxon>Liquidambar</taxon>
    </lineage>
</organism>
<gene>
    <name evidence="2" type="ORF">L1049_013522</name>
</gene>
<reference evidence="2 3" key="1">
    <citation type="journal article" date="2024" name="Plant J.">
        <title>Genome sequences and population genomics reveal climatic adaptation and genomic divergence between two closely related sweetgum species.</title>
        <authorList>
            <person name="Xu W.Q."/>
            <person name="Ren C.Q."/>
            <person name="Zhang X.Y."/>
            <person name="Comes H.P."/>
            <person name="Liu X.H."/>
            <person name="Li Y.G."/>
            <person name="Kettle C.J."/>
            <person name="Jalonen R."/>
            <person name="Gaisberger H."/>
            <person name="Ma Y.Z."/>
            <person name="Qiu Y.X."/>
        </authorList>
    </citation>
    <scope>NUCLEOTIDE SEQUENCE [LARGE SCALE GENOMIC DNA]</scope>
    <source>
        <strain evidence="2">Hangzhou</strain>
    </source>
</reference>
<evidence type="ECO:0000313" key="3">
    <source>
        <dbReference type="Proteomes" id="UP001415857"/>
    </source>
</evidence>
<comment type="caution">
    <text evidence="2">The sequence shown here is derived from an EMBL/GenBank/DDBJ whole genome shotgun (WGS) entry which is preliminary data.</text>
</comment>
<sequence>MIVAIKKKREGRWPHLPDLLSNVHHMEDVLGKWVWDYEDNGKRKKKTICVVIVGKWVWDDKDDDIYIFFSFFFLFIYFLFCSHTMKKNAKKTNFYGKTVGIWV</sequence>
<proteinExistence type="predicted"/>
<keyword evidence="3" id="KW-1185">Reference proteome</keyword>
<keyword evidence="1" id="KW-0812">Transmembrane</keyword>
<keyword evidence="1" id="KW-1133">Transmembrane helix</keyword>
<evidence type="ECO:0000313" key="2">
    <source>
        <dbReference type="EMBL" id="KAK9279840.1"/>
    </source>
</evidence>
<dbReference type="AlphaFoldDB" id="A0AAP0RLL9"/>
<protein>
    <submittedName>
        <fullName evidence="2">Uncharacterized protein</fullName>
    </submittedName>
</protein>
<dbReference type="EMBL" id="JBBPBK010000008">
    <property type="protein sequence ID" value="KAK9279840.1"/>
    <property type="molecule type" value="Genomic_DNA"/>
</dbReference>
<feature type="transmembrane region" description="Helical" evidence="1">
    <location>
        <begin position="65"/>
        <end position="81"/>
    </location>
</feature>
<accession>A0AAP0RLL9</accession>
<dbReference type="Proteomes" id="UP001415857">
    <property type="component" value="Unassembled WGS sequence"/>
</dbReference>